<protein>
    <submittedName>
        <fullName evidence="2">Abortive infection family protein</fullName>
    </submittedName>
</protein>
<dbReference type="RefSeq" id="WP_322809662.1">
    <property type="nucleotide sequence ID" value="NZ_JAVBVO010000005.1"/>
</dbReference>
<dbReference type="EMBL" id="JAVBVO010000005">
    <property type="protein sequence ID" value="MDZ5760354.1"/>
    <property type="molecule type" value="Genomic_DNA"/>
</dbReference>
<feature type="domain" description="Abortive infection protein-like C-terminal" evidence="1">
    <location>
        <begin position="177"/>
        <end position="257"/>
    </location>
</feature>
<dbReference type="InterPro" id="IPR026001">
    <property type="entry name" value="Abi-like_C"/>
</dbReference>
<reference evidence="2" key="1">
    <citation type="submission" date="2023-08" db="EMBL/GenBank/DDBJ databases">
        <title>Genomic characterization of piscicolin 126 produced by Carnobacterium maltaromaticum CM22 strain isolated from salmon (Salmo salar).</title>
        <authorList>
            <person name="Gonzalez-Gragera E."/>
            <person name="Garcia-Lopez J.D."/>
            <person name="Teso-Perez C."/>
            <person name="Gimenez-Hernandez I."/>
            <person name="Peralta-Sanchez J.M."/>
            <person name="Valdivia E."/>
            <person name="Montalban-Lopez M."/>
            <person name="Martin-Platero A.M."/>
            <person name="Banos A."/>
            <person name="Martinez-Bueno M."/>
        </authorList>
    </citation>
    <scope>NUCLEOTIDE SEQUENCE</scope>
    <source>
        <strain evidence="2">CM22</strain>
    </source>
</reference>
<comment type="caution">
    <text evidence="2">The sequence shown here is derived from an EMBL/GenBank/DDBJ whole genome shotgun (WGS) entry which is preliminary data.</text>
</comment>
<evidence type="ECO:0000313" key="2">
    <source>
        <dbReference type="EMBL" id="MDZ5760354.1"/>
    </source>
</evidence>
<name>A0AAW9K0H9_CARML</name>
<dbReference type="Pfam" id="PF14355">
    <property type="entry name" value="Abi_C"/>
    <property type="match status" value="1"/>
</dbReference>
<sequence>MLSGVDKRVLSKMFNDDGYVMDFTTDQFDEFTNYYVGFGICEKYGLSKGKSLEFFFEKEDTKLTVILLKALIDYHDSVYDDLEKKIGKETVYYKTLEIIRELESEREDKIYSYEFLNSIHEKFDSAYISNQIKMMENLIEKSPSDAIGKSKELIESCCKSILTSFNIEIENGLNLNQLTKKTFNSLKLSLTEIEEKKLNDTIKKILSSLGNLTNGIAELRNTDGTGHGKDNTYKSLPPRYARLAVGSSITLVHFLWETYEYQKLRE</sequence>
<dbReference type="AlphaFoldDB" id="A0AAW9K0H9"/>
<gene>
    <name evidence="2" type="ORF">RAK27_17075</name>
</gene>
<dbReference type="Proteomes" id="UP001290462">
    <property type="component" value="Unassembled WGS sequence"/>
</dbReference>
<proteinExistence type="predicted"/>
<accession>A0AAW9K0H9</accession>
<evidence type="ECO:0000259" key="1">
    <source>
        <dbReference type="Pfam" id="PF14355"/>
    </source>
</evidence>
<evidence type="ECO:0000313" key="3">
    <source>
        <dbReference type="Proteomes" id="UP001290462"/>
    </source>
</evidence>
<organism evidence="2 3">
    <name type="scientific">Carnobacterium maltaromaticum</name>
    <name type="common">Carnobacterium piscicola</name>
    <dbReference type="NCBI Taxonomy" id="2751"/>
    <lineage>
        <taxon>Bacteria</taxon>
        <taxon>Bacillati</taxon>
        <taxon>Bacillota</taxon>
        <taxon>Bacilli</taxon>
        <taxon>Lactobacillales</taxon>
        <taxon>Carnobacteriaceae</taxon>
        <taxon>Carnobacterium</taxon>
    </lineage>
</organism>